<gene>
    <name evidence="1" type="ORF">UFOPK2350_00056</name>
</gene>
<evidence type="ECO:0000313" key="1">
    <source>
        <dbReference type="EMBL" id="CAB4666012.1"/>
    </source>
</evidence>
<name>A0A6J6LWA4_9ZZZZ</name>
<sequence>MRIGGDDSFAGVVQDDVGFGDGHQYSFRSAAQNEAATAGANENMLSSGDLVC</sequence>
<dbReference type="AlphaFoldDB" id="A0A6J6LWA4"/>
<accession>A0A6J6LWA4</accession>
<dbReference type="EMBL" id="CAEZXE010000003">
    <property type="protein sequence ID" value="CAB4666012.1"/>
    <property type="molecule type" value="Genomic_DNA"/>
</dbReference>
<protein>
    <submittedName>
        <fullName evidence="1">Unannotated protein</fullName>
    </submittedName>
</protein>
<proteinExistence type="predicted"/>
<reference evidence="1" key="1">
    <citation type="submission" date="2020-05" db="EMBL/GenBank/DDBJ databases">
        <authorList>
            <person name="Chiriac C."/>
            <person name="Salcher M."/>
            <person name="Ghai R."/>
            <person name="Kavagutti S V."/>
        </authorList>
    </citation>
    <scope>NUCLEOTIDE SEQUENCE</scope>
</reference>
<organism evidence="1">
    <name type="scientific">freshwater metagenome</name>
    <dbReference type="NCBI Taxonomy" id="449393"/>
    <lineage>
        <taxon>unclassified sequences</taxon>
        <taxon>metagenomes</taxon>
        <taxon>ecological metagenomes</taxon>
    </lineage>
</organism>